<dbReference type="EnsemblPlants" id="PNT67131">
    <property type="protein sequence ID" value="PNT67131"/>
    <property type="gene ID" value="BRADI_3g21421v3"/>
</dbReference>
<evidence type="ECO:0000313" key="4">
    <source>
        <dbReference type="EnsemblPlants" id="PNT67131"/>
    </source>
</evidence>
<evidence type="ECO:0000259" key="2">
    <source>
        <dbReference type="Pfam" id="PF13966"/>
    </source>
</evidence>
<dbReference type="Gramene" id="PNT67131">
    <property type="protein sequence ID" value="PNT67131"/>
    <property type="gene ID" value="BRADI_3g21421v3"/>
</dbReference>
<sequence length="551" mass="62172">MVLATKLKPPILNSRTERTVQVRIVQALAMAKARELVAGRGNRNSKRRQAWLLIDKSTSLCARVLKAKYFPNGSLVDTVFTGNASSSWQAIEFGLELIKEGVIWRIGNGQNVRIWRDPWIPRNYSRRPISPRRNCRLRWVSELLTPDGKWNMERLNNFFLPIDIECIVRIKPSIRNEQDFLAWHPDKRGQFSMRSAYHLGRDISPTGQTYGATSSRPDGSSPKWKSIWNDIVPRKVNIFAWKLSRDALATQVNLCNRKMEKVRTCQVCGGEDEDSFHALVRCPNARAIWHAMRSCWDIPDPNKLQNTGPGWFLHALSTLDKTKVAMLLMMFWRIWHVHNDIMHDKTPAPVVASRRLLCSYMDSLLLIKQNDVVDVVKGKQVCAYSIRSKGDQKRDGHLKSGDARWKPPDVDSVKLNMDGSFSPDNGSAGIGIVLHNHRGEVIFSACSSIPHCTGALKAELKACEEGLRAALGWSEKFIILESDCAETLSMACSKHPDRSPYAMCVTVVGWISRGVGMLGVSRPRTAARKTVMSMRRKEEEVGGEKGGEWEG</sequence>
<dbReference type="CDD" id="cd06222">
    <property type="entry name" value="RNase_H_like"/>
    <property type="match status" value="1"/>
</dbReference>
<dbReference type="Proteomes" id="UP000008810">
    <property type="component" value="Chromosome 3"/>
</dbReference>
<accession>A0A2K2CYM9</accession>
<reference evidence="4" key="3">
    <citation type="submission" date="2018-08" db="UniProtKB">
        <authorList>
            <consortium name="EnsemblPlants"/>
        </authorList>
    </citation>
    <scope>IDENTIFICATION</scope>
    <source>
        <strain evidence="4">cv. Bd21</strain>
    </source>
</reference>
<dbReference type="Gene3D" id="3.30.420.10">
    <property type="entry name" value="Ribonuclease H-like superfamily/Ribonuclease H"/>
    <property type="match status" value="1"/>
</dbReference>
<dbReference type="InterPro" id="IPR012337">
    <property type="entry name" value="RNaseH-like_sf"/>
</dbReference>
<dbReference type="SUPFAM" id="SSF53098">
    <property type="entry name" value="Ribonuclease H-like"/>
    <property type="match status" value="1"/>
</dbReference>
<evidence type="ECO:0000259" key="1">
    <source>
        <dbReference type="Pfam" id="PF13456"/>
    </source>
</evidence>
<dbReference type="InterPro" id="IPR044730">
    <property type="entry name" value="RNase_H-like_dom_plant"/>
</dbReference>
<dbReference type="FunCoup" id="A0A2K2CYM9">
    <property type="interactions" value="4"/>
</dbReference>
<dbReference type="PANTHER" id="PTHR47074:SF11">
    <property type="entry name" value="REVERSE TRANSCRIPTASE-LIKE PROTEIN"/>
    <property type="match status" value="1"/>
</dbReference>
<feature type="domain" description="RNase H type-1" evidence="1">
    <location>
        <begin position="416"/>
        <end position="507"/>
    </location>
</feature>
<evidence type="ECO:0000313" key="5">
    <source>
        <dbReference type="Proteomes" id="UP000008810"/>
    </source>
</evidence>
<reference evidence="3" key="2">
    <citation type="submission" date="2017-06" db="EMBL/GenBank/DDBJ databases">
        <title>WGS assembly of Brachypodium distachyon.</title>
        <authorList>
            <consortium name="The International Brachypodium Initiative"/>
            <person name="Lucas S."/>
            <person name="Harmon-Smith M."/>
            <person name="Lail K."/>
            <person name="Tice H."/>
            <person name="Grimwood J."/>
            <person name="Bruce D."/>
            <person name="Barry K."/>
            <person name="Shu S."/>
            <person name="Lindquist E."/>
            <person name="Wang M."/>
            <person name="Pitluck S."/>
            <person name="Vogel J.P."/>
            <person name="Garvin D.F."/>
            <person name="Mockler T.C."/>
            <person name="Schmutz J."/>
            <person name="Rokhsar D."/>
            <person name="Bevan M.W."/>
        </authorList>
    </citation>
    <scope>NUCLEOTIDE SEQUENCE</scope>
    <source>
        <strain evidence="3">Bd21</strain>
    </source>
</reference>
<organism evidence="3">
    <name type="scientific">Brachypodium distachyon</name>
    <name type="common">Purple false brome</name>
    <name type="synonym">Trachynia distachya</name>
    <dbReference type="NCBI Taxonomy" id="15368"/>
    <lineage>
        <taxon>Eukaryota</taxon>
        <taxon>Viridiplantae</taxon>
        <taxon>Streptophyta</taxon>
        <taxon>Embryophyta</taxon>
        <taxon>Tracheophyta</taxon>
        <taxon>Spermatophyta</taxon>
        <taxon>Magnoliopsida</taxon>
        <taxon>Liliopsida</taxon>
        <taxon>Poales</taxon>
        <taxon>Poaceae</taxon>
        <taxon>BOP clade</taxon>
        <taxon>Pooideae</taxon>
        <taxon>Stipodae</taxon>
        <taxon>Brachypodieae</taxon>
        <taxon>Brachypodium</taxon>
    </lineage>
</organism>
<gene>
    <name evidence="3" type="ORF">BRADI_3g21421v3</name>
</gene>
<dbReference type="Pfam" id="PF13456">
    <property type="entry name" value="RVT_3"/>
    <property type="match status" value="1"/>
</dbReference>
<protein>
    <recommendedName>
        <fullName evidence="6">RNase H type-1 domain-containing protein</fullName>
    </recommendedName>
</protein>
<dbReference type="InParanoid" id="A0A2K2CYM9"/>
<name>A0A2K2CYM9_BRADI</name>
<proteinExistence type="predicted"/>
<dbReference type="GO" id="GO:0003676">
    <property type="term" value="F:nucleic acid binding"/>
    <property type="evidence" value="ECO:0007669"/>
    <property type="project" value="InterPro"/>
</dbReference>
<dbReference type="OrthoDB" id="690282at2759"/>
<dbReference type="Pfam" id="PF13966">
    <property type="entry name" value="zf-RVT"/>
    <property type="match status" value="1"/>
</dbReference>
<feature type="domain" description="Reverse transcriptase zinc-binding" evidence="2">
    <location>
        <begin position="210"/>
        <end position="289"/>
    </location>
</feature>
<evidence type="ECO:0000313" key="3">
    <source>
        <dbReference type="EMBL" id="PNT67131.1"/>
    </source>
</evidence>
<keyword evidence="5" id="KW-1185">Reference proteome</keyword>
<dbReference type="InterPro" id="IPR002156">
    <property type="entry name" value="RNaseH_domain"/>
</dbReference>
<dbReference type="InterPro" id="IPR052929">
    <property type="entry name" value="RNase_H-like_EbsB-rel"/>
</dbReference>
<dbReference type="InterPro" id="IPR026960">
    <property type="entry name" value="RVT-Znf"/>
</dbReference>
<reference evidence="3 4" key="1">
    <citation type="journal article" date="2010" name="Nature">
        <title>Genome sequencing and analysis of the model grass Brachypodium distachyon.</title>
        <authorList>
            <consortium name="International Brachypodium Initiative"/>
        </authorList>
    </citation>
    <scope>NUCLEOTIDE SEQUENCE [LARGE SCALE GENOMIC DNA]</scope>
    <source>
        <strain evidence="3 4">Bd21</strain>
    </source>
</reference>
<dbReference type="EMBL" id="CM000882">
    <property type="protein sequence ID" value="PNT67131.1"/>
    <property type="molecule type" value="Genomic_DNA"/>
</dbReference>
<dbReference type="InterPro" id="IPR036397">
    <property type="entry name" value="RNaseH_sf"/>
</dbReference>
<dbReference type="AlphaFoldDB" id="A0A2K2CYM9"/>
<evidence type="ECO:0008006" key="6">
    <source>
        <dbReference type="Google" id="ProtNLM"/>
    </source>
</evidence>
<dbReference type="GO" id="GO:0004523">
    <property type="term" value="F:RNA-DNA hybrid ribonuclease activity"/>
    <property type="evidence" value="ECO:0007669"/>
    <property type="project" value="InterPro"/>
</dbReference>
<dbReference type="PANTHER" id="PTHR47074">
    <property type="entry name" value="BNAC02G40300D PROTEIN"/>
    <property type="match status" value="1"/>
</dbReference>